<sequence length="213" mass="24020">MFTFEQVLVNGIIKIDDAQIEAGKITCITGPSGSGKSTLLKVMNRLRTPDHGRIYYKNQPMEEIDPIQLRREVVMLAQDPVLFGDTVRENAEAGRAFAELEEADEGEIKRQLEAFSLRHSLEQEANRLSGGEKQRLALARMMLMKPEVYLLDEPTSALDEKLEFDIMGQVVSQVQRQEGTMVFITHNQQVAETFADTIFDVTPFTLQGSDINE</sequence>
<name>A0A2P8HDT9_9BACI</name>
<dbReference type="GO" id="GO:0022857">
    <property type="term" value="F:transmembrane transporter activity"/>
    <property type="evidence" value="ECO:0007669"/>
    <property type="project" value="UniProtKB-ARBA"/>
</dbReference>
<keyword evidence="3" id="KW-0547">Nucleotide-binding</keyword>
<dbReference type="InterPro" id="IPR017871">
    <property type="entry name" value="ABC_transporter-like_CS"/>
</dbReference>
<proteinExistence type="predicted"/>
<evidence type="ECO:0000256" key="4">
    <source>
        <dbReference type="ARBA" id="ARBA00022840"/>
    </source>
</evidence>
<dbReference type="CDD" id="cd03225">
    <property type="entry name" value="ABC_cobalt_CbiO_domain1"/>
    <property type="match status" value="1"/>
</dbReference>
<keyword evidence="4 6" id="KW-0067">ATP-binding</keyword>
<dbReference type="Gene3D" id="3.40.50.300">
    <property type="entry name" value="P-loop containing nucleotide triphosphate hydrolases"/>
    <property type="match status" value="1"/>
</dbReference>
<dbReference type="InterPro" id="IPR003439">
    <property type="entry name" value="ABC_transporter-like_ATP-bd"/>
</dbReference>
<dbReference type="PANTHER" id="PTHR43423:SF1">
    <property type="entry name" value="ABC TRANSPORTER I FAMILY MEMBER 17"/>
    <property type="match status" value="1"/>
</dbReference>
<dbReference type="GO" id="GO:0005886">
    <property type="term" value="C:plasma membrane"/>
    <property type="evidence" value="ECO:0007669"/>
    <property type="project" value="UniProtKB-SubCell"/>
</dbReference>
<feature type="domain" description="ABC transporter" evidence="5">
    <location>
        <begin position="2"/>
        <end position="213"/>
    </location>
</feature>
<dbReference type="SUPFAM" id="SSF52540">
    <property type="entry name" value="P-loop containing nucleoside triphosphate hydrolases"/>
    <property type="match status" value="1"/>
</dbReference>
<dbReference type="Pfam" id="PF00005">
    <property type="entry name" value="ABC_tran"/>
    <property type="match status" value="1"/>
</dbReference>
<dbReference type="AlphaFoldDB" id="A0A2P8HDT9"/>
<dbReference type="PROSITE" id="PS00211">
    <property type="entry name" value="ABC_TRANSPORTER_1"/>
    <property type="match status" value="1"/>
</dbReference>
<comment type="caution">
    <text evidence="6">The sequence shown here is derived from an EMBL/GenBank/DDBJ whole genome shotgun (WGS) entry which is preliminary data.</text>
</comment>
<evidence type="ECO:0000256" key="1">
    <source>
        <dbReference type="ARBA" id="ARBA00004202"/>
    </source>
</evidence>
<protein>
    <submittedName>
        <fullName evidence="6">Putative ABC transport system ATP-binding protein</fullName>
    </submittedName>
</protein>
<dbReference type="PROSITE" id="PS50893">
    <property type="entry name" value="ABC_TRANSPORTER_2"/>
    <property type="match status" value="1"/>
</dbReference>
<comment type="subcellular location">
    <subcellularLocation>
        <location evidence="1">Cell membrane</location>
        <topology evidence="1">Peripheral membrane protein</topology>
    </subcellularLocation>
</comment>
<gene>
    <name evidence="6" type="ORF">B0H94_1085</name>
</gene>
<dbReference type="GO" id="GO:0005524">
    <property type="term" value="F:ATP binding"/>
    <property type="evidence" value="ECO:0007669"/>
    <property type="project" value="UniProtKB-KW"/>
</dbReference>
<evidence type="ECO:0000256" key="3">
    <source>
        <dbReference type="ARBA" id="ARBA00022741"/>
    </source>
</evidence>
<evidence type="ECO:0000313" key="6">
    <source>
        <dbReference type="EMBL" id="PSL44396.1"/>
    </source>
</evidence>
<dbReference type="Proteomes" id="UP000242310">
    <property type="component" value="Unassembled WGS sequence"/>
</dbReference>
<dbReference type="SMART" id="SM00382">
    <property type="entry name" value="AAA"/>
    <property type="match status" value="1"/>
</dbReference>
<keyword evidence="2" id="KW-0813">Transport</keyword>
<evidence type="ECO:0000259" key="5">
    <source>
        <dbReference type="PROSITE" id="PS50893"/>
    </source>
</evidence>
<dbReference type="GO" id="GO:0016887">
    <property type="term" value="F:ATP hydrolysis activity"/>
    <property type="evidence" value="ECO:0007669"/>
    <property type="project" value="InterPro"/>
</dbReference>
<dbReference type="InterPro" id="IPR003593">
    <property type="entry name" value="AAA+_ATPase"/>
</dbReference>
<accession>A0A2P8HDT9</accession>
<dbReference type="InterPro" id="IPR027417">
    <property type="entry name" value="P-loop_NTPase"/>
</dbReference>
<dbReference type="InterPro" id="IPR015856">
    <property type="entry name" value="ABC_transpr_CbiO/EcfA_su"/>
</dbReference>
<dbReference type="EMBL" id="PYAV01000008">
    <property type="protein sequence ID" value="PSL44396.1"/>
    <property type="molecule type" value="Genomic_DNA"/>
</dbReference>
<evidence type="ECO:0000256" key="2">
    <source>
        <dbReference type="ARBA" id="ARBA00022448"/>
    </source>
</evidence>
<organism evidence="6 7">
    <name type="scientific">Salsuginibacillus halophilus</name>
    <dbReference type="NCBI Taxonomy" id="517424"/>
    <lineage>
        <taxon>Bacteria</taxon>
        <taxon>Bacillati</taxon>
        <taxon>Bacillota</taxon>
        <taxon>Bacilli</taxon>
        <taxon>Bacillales</taxon>
        <taxon>Bacillaceae</taxon>
        <taxon>Salsuginibacillus</taxon>
    </lineage>
</organism>
<evidence type="ECO:0000313" key="7">
    <source>
        <dbReference type="Proteomes" id="UP000242310"/>
    </source>
</evidence>
<reference evidence="6 7" key="1">
    <citation type="submission" date="2018-03" db="EMBL/GenBank/DDBJ databases">
        <title>Genomic Encyclopedia of Type Strains, Phase III (KMG-III): the genomes of soil and plant-associated and newly described type strains.</title>
        <authorList>
            <person name="Whitman W."/>
        </authorList>
    </citation>
    <scope>NUCLEOTIDE SEQUENCE [LARGE SCALE GENOMIC DNA]</scope>
    <source>
        <strain evidence="6 7">CGMCC 1.07653</strain>
    </source>
</reference>
<keyword evidence="7" id="KW-1185">Reference proteome</keyword>
<dbReference type="PANTHER" id="PTHR43423">
    <property type="entry name" value="ABC TRANSPORTER I FAMILY MEMBER 17"/>
    <property type="match status" value="1"/>
</dbReference>